<dbReference type="Gene3D" id="3.40.33.10">
    <property type="entry name" value="CAP"/>
    <property type="match status" value="1"/>
</dbReference>
<organism evidence="5 6">
    <name type="scientific">Clavelina lepadiformis</name>
    <name type="common">Light-bulb sea squirt</name>
    <name type="synonym">Ascidia lepadiformis</name>
    <dbReference type="NCBI Taxonomy" id="159417"/>
    <lineage>
        <taxon>Eukaryota</taxon>
        <taxon>Metazoa</taxon>
        <taxon>Chordata</taxon>
        <taxon>Tunicata</taxon>
        <taxon>Ascidiacea</taxon>
        <taxon>Aplousobranchia</taxon>
        <taxon>Clavelinidae</taxon>
        <taxon>Clavelina</taxon>
    </lineage>
</organism>
<dbReference type="InterPro" id="IPR001283">
    <property type="entry name" value="CRISP-related"/>
</dbReference>
<dbReference type="PANTHER" id="PTHR10334">
    <property type="entry name" value="CYSTEINE-RICH SECRETORY PROTEIN-RELATED"/>
    <property type="match status" value="1"/>
</dbReference>
<name>A0ABP0FGK3_CLALP</name>
<keyword evidence="6" id="KW-1185">Reference proteome</keyword>
<dbReference type="EMBL" id="CAWYQH010000046">
    <property type="protein sequence ID" value="CAK8677826.1"/>
    <property type="molecule type" value="Genomic_DNA"/>
</dbReference>
<evidence type="ECO:0000313" key="6">
    <source>
        <dbReference type="Proteomes" id="UP001642483"/>
    </source>
</evidence>
<evidence type="ECO:0000256" key="2">
    <source>
        <dbReference type="SAM" id="MobiDB-lite"/>
    </source>
</evidence>
<dbReference type="SMART" id="SM00198">
    <property type="entry name" value="SCP"/>
    <property type="match status" value="1"/>
</dbReference>
<sequence length="296" mass="32314">MPIRVGGIVFLVLFCTPAVYEAIGSEEKNLVRTKRTVLQADQLNNADKELVVSTHNQFRGMVDPKATSMLGMIWDEELAALAVQYSRRCRTEHNDDKRSLKFESVGENIYIQSNLEDVSLVLSKAITSWDEEKSDYSYYSNRCSPGRVCGHYTQVVWEESYAVGCGVTSCANIQVHANVWPTGQLVVCNYGPAGNFNGIRPYNSGLESCTNCPVGYRCENNLCFEGSTSSTGINNNQQGNNGGSSGNDTDNNQSNSGSEKPGSDNSVTHNQPTLSLMLVSMGAFVVANDFVANLKV</sequence>
<dbReference type="SUPFAM" id="SSF55797">
    <property type="entry name" value="PR-1-like"/>
    <property type="match status" value="1"/>
</dbReference>
<dbReference type="PROSITE" id="PS01010">
    <property type="entry name" value="CRISP_2"/>
    <property type="match status" value="1"/>
</dbReference>
<feature type="signal peptide" evidence="3">
    <location>
        <begin position="1"/>
        <end position="22"/>
    </location>
</feature>
<keyword evidence="3" id="KW-0732">Signal</keyword>
<dbReference type="PRINTS" id="PR00837">
    <property type="entry name" value="V5TPXLIKE"/>
</dbReference>
<evidence type="ECO:0000256" key="3">
    <source>
        <dbReference type="SAM" id="SignalP"/>
    </source>
</evidence>
<comment type="similarity">
    <text evidence="1">Belongs to the CRISP family.</text>
</comment>
<evidence type="ECO:0000256" key="1">
    <source>
        <dbReference type="ARBA" id="ARBA00009923"/>
    </source>
</evidence>
<dbReference type="InterPro" id="IPR002413">
    <property type="entry name" value="V5_allergen-like"/>
</dbReference>
<dbReference type="InterPro" id="IPR018244">
    <property type="entry name" value="Allrgn_V5/Tpx1_CS"/>
</dbReference>
<dbReference type="InterPro" id="IPR035940">
    <property type="entry name" value="CAP_sf"/>
</dbReference>
<evidence type="ECO:0000313" key="5">
    <source>
        <dbReference type="EMBL" id="CAK8677826.1"/>
    </source>
</evidence>
<feature type="chain" id="PRO_5045596604" description="SCP domain-containing protein" evidence="3">
    <location>
        <begin position="23"/>
        <end position="296"/>
    </location>
</feature>
<dbReference type="PROSITE" id="PS01009">
    <property type="entry name" value="CRISP_1"/>
    <property type="match status" value="1"/>
</dbReference>
<feature type="compositionally biased region" description="Low complexity" evidence="2">
    <location>
        <begin position="246"/>
        <end position="258"/>
    </location>
</feature>
<dbReference type="Proteomes" id="UP001642483">
    <property type="component" value="Unassembled WGS sequence"/>
</dbReference>
<dbReference type="Pfam" id="PF00188">
    <property type="entry name" value="CAP"/>
    <property type="match status" value="1"/>
</dbReference>
<proteinExistence type="inferred from homology"/>
<feature type="region of interest" description="Disordered" evidence="2">
    <location>
        <begin position="234"/>
        <end position="269"/>
    </location>
</feature>
<gene>
    <name evidence="5" type="ORF">CVLEPA_LOCUS7819</name>
</gene>
<reference evidence="5 6" key="1">
    <citation type="submission" date="2024-02" db="EMBL/GenBank/DDBJ databases">
        <authorList>
            <person name="Daric V."/>
            <person name="Darras S."/>
        </authorList>
    </citation>
    <scope>NUCLEOTIDE SEQUENCE [LARGE SCALE GENOMIC DNA]</scope>
</reference>
<dbReference type="InterPro" id="IPR014044">
    <property type="entry name" value="CAP_dom"/>
</dbReference>
<dbReference type="PRINTS" id="PR00838">
    <property type="entry name" value="V5ALLERGEN"/>
</dbReference>
<protein>
    <recommendedName>
        <fullName evidence="4">SCP domain-containing protein</fullName>
    </recommendedName>
</protein>
<feature type="domain" description="SCP" evidence="4">
    <location>
        <begin position="45"/>
        <end position="198"/>
    </location>
</feature>
<evidence type="ECO:0000259" key="4">
    <source>
        <dbReference type="SMART" id="SM00198"/>
    </source>
</evidence>
<accession>A0ABP0FGK3</accession>
<comment type="caution">
    <text evidence="5">The sequence shown here is derived from an EMBL/GenBank/DDBJ whole genome shotgun (WGS) entry which is preliminary data.</text>
</comment>